<name>A0ACC1LRD4_9FUNG</name>
<dbReference type="EMBL" id="JANBUP010000027">
    <property type="protein sequence ID" value="KAJ2813726.1"/>
    <property type="molecule type" value="Genomic_DNA"/>
</dbReference>
<evidence type="ECO:0000313" key="1">
    <source>
        <dbReference type="EMBL" id="KAJ2813726.1"/>
    </source>
</evidence>
<sequence length="317" mass="33543">MYSLLLLFLLPATLGLAVPRAGRVTSADERIIGGFASASGEYPYIVSLNLTLPGGTGLCGGTLITDRVVVTAAHCVIDPELGTLLSAKSILVGVGSQNLRQQHYVRALEVHAHPSFQLPVSSSDIALVVIEPVHASNGVKAAAIYAGHIPPMTRLTAVGWGMTSPTGGFSSVPNSLQETELVVGSQEDCSEFVSGYESSDGPQICTENKLLLGKDTCQGDSGTGVFITVDGKRYLAGLTSYGANLLGDPTCALDDGFGVYTRISYFRSFIDSVAVPAKKNTAQDESHKQLNQEEEEEEEGEEEGEEDVQDEGDEEVD</sequence>
<gene>
    <name evidence="1" type="ORF">H4S07_000468</name>
</gene>
<evidence type="ECO:0000313" key="2">
    <source>
        <dbReference type="Proteomes" id="UP001140096"/>
    </source>
</evidence>
<reference evidence="1" key="1">
    <citation type="submission" date="2022-07" db="EMBL/GenBank/DDBJ databases">
        <title>Phylogenomic reconstructions and comparative analyses of Kickxellomycotina fungi.</title>
        <authorList>
            <person name="Reynolds N.K."/>
            <person name="Stajich J.E."/>
            <person name="Barry K."/>
            <person name="Grigoriev I.V."/>
            <person name="Crous P."/>
            <person name="Smith M.E."/>
        </authorList>
    </citation>
    <scope>NUCLEOTIDE SEQUENCE</scope>
    <source>
        <strain evidence="1">CBS 102833</strain>
    </source>
</reference>
<protein>
    <submittedName>
        <fullName evidence="1">Uncharacterized protein</fullName>
    </submittedName>
</protein>
<proteinExistence type="predicted"/>
<dbReference type="Proteomes" id="UP001140096">
    <property type="component" value="Unassembled WGS sequence"/>
</dbReference>
<comment type="caution">
    <text evidence="1">The sequence shown here is derived from an EMBL/GenBank/DDBJ whole genome shotgun (WGS) entry which is preliminary data.</text>
</comment>
<organism evidence="1 2">
    <name type="scientific">Coemansia furcata</name>
    <dbReference type="NCBI Taxonomy" id="417177"/>
    <lineage>
        <taxon>Eukaryota</taxon>
        <taxon>Fungi</taxon>
        <taxon>Fungi incertae sedis</taxon>
        <taxon>Zoopagomycota</taxon>
        <taxon>Kickxellomycotina</taxon>
        <taxon>Kickxellomycetes</taxon>
        <taxon>Kickxellales</taxon>
        <taxon>Kickxellaceae</taxon>
        <taxon>Coemansia</taxon>
    </lineage>
</organism>
<accession>A0ACC1LRD4</accession>
<keyword evidence="2" id="KW-1185">Reference proteome</keyword>